<feature type="chain" id="PRO_5043821100" description="Secreted protein" evidence="2">
    <location>
        <begin position="19"/>
        <end position="233"/>
    </location>
</feature>
<keyword evidence="4" id="KW-1185">Reference proteome</keyword>
<keyword evidence="1" id="KW-1133">Transmembrane helix</keyword>
<evidence type="ECO:0000313" key="4">
    <source>
        <dbReference type="Proteomes" id="UP001066276"/>
    </source>
</evidence>
<evidence type="ECO:0000313" key="3">
    <source>
        <dbReference type="EMBL" id="KAJ1209780.1"/>
    </source>
</evidence>
<dbReference type="AlphaFoldDB" id="A0AAV7W719"/>
<dbReference type="EMBL" id="JANPWB010000002">
    <property type="protein sequence ID" value="KAJ1209780.1"/>
    <property type="molecule type" value="Genomic_DNA"/>
</dbReference>
<name>A0AAV7W719_PLEWA</name>
<reference evidence="3" key="1">
    <citation type="journal article" date="2022" name="bioRxiv">
        <title>Sequencing and chromosome-scale assembly of the giantPleurodeles waltlgenome.</title>
        <authorList>
            <person name="Brown T."/>
            <person name="Elewa A."/>
            <person name="Iarovenko S."/>
            <person name="Subramanian E."/>
            <person name="Araus A.J."/>
            <person name="Petzold A."/>
            <person name="Susuki M."/>
            <person name="Suzuki K.-i.T."/>
            <person name="Hayashi T."/>
            <person name="Toyoda A."/>
            <person name="Oliveira C."/>
            <person name="Osipova E."/>
            <person name="Leigh N.D."/>
            <person name="Simon A."/>
            <person name="Yun M.H."/>
        </authorList>
    </citation>
    <scope>NUCLEOTIDE SEQUENCE</scope>
    <source>
        <strain evidence="3">20211129_DDA</strain>
        <tissue evidence="3">Liver</tissue>
    </source>
</reference>
<comment type="caution">
    <text evidence="3">The sequence shown here is derived from an EMBL/GenBank/DDBJ whole genome shotgun (WGS) entry which is preliminary data.</text>
</comment>
<feature type="transmembrane region" description="Helical" evidence="1">
    <location>
        <begin position="67"/>
        <end position="90"/>
    </location>
</feature>
<evidence type="ECO:0000256" key="2">
    <source>
        <dbReference type="SAM" id="SignalP"/>
    </source>
</evidence>
<keyword evidence="2" id="KW-0732">Signal</keyword>
<organism evidence="3 4">
    <name type="scientific">Pleurodeles waltl</name>
    <name type="common">Iberian ribbed newt</name>
    <dbReference type="NCBI Taxonomy" id="8319"/>
    <lineage>
        <taxon>Eukaryota</taxon>
        <taxon>Metazoa</taxon>
        <taxon>Chordata</taxon>
        <taxon>Craniata</taxon>
        <taxon>Vertebrata</taxon>
        <taxon>Euteleostomi</taxon>
        <taxon>Amphibia</taxon>
        <taxon>Batrachia</taxon>
        <taxon>Caudata</taxon>
        <taxon>Salamandroidea</taxon>
        <taxon>Salamandridae</taxon>
        <taxon>Pleurodelinae</taxon>
        <taxon>Pleurodeles</taxon>
    </lineage>
</organism>
<feature type="transmembrane region" description="Helical" evidence="1">
    <location>
        <begin position="97"/>
        <end position="120"/>
    </location>
</feature>
<dbReference type="Proteomes" id="UP001066276">
    <property type="component" value="Chromosome 1_2"/>
</dbReference>
<gene>
    <name evidence="3" type="ORF">NDU88_005153</name>
</gene>
<keyword evidence="1" id="KW-0812">Transmembrane</keyword>
<keyword evidence="1" id="KW-0472">Membrane</keyword>
<evidence type="ECO:0008006" key="5">
    <source>
        <dbReference type="Google" id="ProtNLM"/>
    </source>
</evidence>
<protein>
    <recommendedName>
        <fullName evidence="5">Secreted protein</fullName>
    </recommendedName>
</protein>
<proteinExistence type="predicted"/>
<accession>A0AAV7W719</accession>
<feature type="signal peptide" evidence="2">
    <location>
        <begin position="1"/>
        <end position="18"/>
    </location>
</feature>
<sequence length="233" mass="23038">MVVVVLLLLGGGSCPSHAASDGCSMVVVVLLLVGRGSCPSPADSDDCSMVVGGGGSVTVPAPGPLPYLPAGVGSLLFLAAAGAGFLVFLAAAGEGSFVFLAAAWAGSLLLPAAVTGSIPLRLPGPGSFTLRTCALDPFRMVTTGPVDWVGEGGTDTVGEDTGDLCMAVVEVSASEVCVLLGVVVMLVLDDGVVHAGVSVDVTGREVEEVEEGYTVQIVDVGMSASGCVVLVFA</sequence>
<evidence type="ECO:0000256" key="1">
    <source>
        <dbReference type="SAM" id="Phobius"/>
    </source>
</evidence>